<protein>
    <submittedName>
        <fullName evidence="2">Uncharacterized protein</fullName>
    </submittedName>
</protein>
<feature type="region of interest" description="Disordered" evidence="1">
    <location>
        <begin position="1"/>
        <end position="38"/>
    </location>
</feature>
<dbReference type="RefSeq" id="WP_109517366.1">
    <property type="nucleotide sequence ID" value="NZ_PDOA01000007.1"/>
</dbReference>
<comment type="caution">
    <text evidence="2">The sequence shown here is derived from an EMBL/GenBank/DDBJ whole genome shotgun (WGS) entry which is preliminary data.</text>
</comment>
<gene>
    <name evidence="2" type="ORF">CR165_12700</name>
</gene>
<evidence type="ECO:0000313" key="3">
    <source>
        <dbReference type="Proteomes" id="UP000245048"/>
    </source>
</evidence>
<keyword evidence="3" id="KW-1185">Reference proteome</keyword>
<reference evidence="3" key="1">
    <citation type="submission" date="2017-10" db="EMBL/GenBank/DDBJ databases">
        <authorList>
            <person name="Toshchakov S.V."/>
            <person name="Goeva M.A."/>
        </authorList>
    </citation>
    <scope>NUCLEOTIDE SEQUENCE [LARGE SCALE GENOMIC DNA]</scope>
    <source>
        <strain evidence="3">JR1/69-1-13</strain>
    </source>
</reference>
<organism evidence="2 3">
    <name type="scientific">Teichococcus aestuarii</name>
    <dbReference type="NCBI Taxonomy" id="568898"/>
    <lineage>
        <taxon>Bacteria</taxon>
        <taxon>Pseudomonadati</taxon>
        <taxon>Pseudomonadota</taxon>
        <taxon>Alphaproteobacteria</taxon>
        <taxon>Acetobacterales</taxon>
        <taxon>Roseomonadaceae</taxon>
        <taxon>Roseomonas</taxon>
    </lineage>
</organism>
<evidence type="ECO:0000313" key="2">
    <source>
        <dbReference type="EMBL" id="PWC28545.1"/>
    </source>
</evidence>
<proteinExistence type="predicted"/>
<evidence type="ECO:0000256" key="1">
    <source>
        <dbReference type="SAM" id="MobiDB-lite"/>
    </source>
</evidence>
<dbReference type="AlphaFoldDB" id="A0A2U1V3S1"/>
<name>A0A2U1V3S1_9PROT</name>
<sequence>MAKQAGRSQADEEASLHSRQNPDKAAAPDAAPMSSPAPPYTDWLRHRLTISGPADAMARFRAAAAGPGLIPWVLDLGRMEEDWRLQLLAPPEGEPAISPAGARILSRRLRDAAAANHQAALARAAADRGCPFDLHRLVPVPAAILALGPDDPAARRWLWAQWGTTRALRHVRALPGMEDGRSTRTDRMAVEFWSADWSPWRALLRLRQDWPTLVWDLRPDYQREEEGAAPAARGRKRR</sequence>
<dbReference type="OrthoDB" id="7240222at2"/>
<feature type="compositionally biased region" description="Low complexity" evidence="1">
    <location>
        <begin position="23"/>
        <end position="34"/>
    </location>
</feature>
<dbReference type="EMBL" id="PDOA01000007">
    <property type="protein sequence ID" value="PWC28545.1"/>
    <property type="molecule type" value="Genomic_DNA"/>
</dbReference>
<accession>A0A2U1V3S1</accession>
<dbReference type="Proteomes" id="UP000245048">
    <property type="component" value="Unassembled WGS sequence"/>
</dbReference>